<evidence type="ECO:0000313" key="3">
    <source>
        <dbReference type="Proteomes" id="UP000683000"/>
    </source>
</evidence>
<proteinExistence type="predicted"/>
<dbReference type="EMBL" id="JAGFBS010000032">
    <property type="protein sequence ID" value="KAG6371750.1"/>
    <property type="molecule type" value="Genomic_DNA"/>
</dbReference>
<dbReference type="AlphaFoldDB" id="A0A8I3A6Q7"/>
<dbReference type="Proteomes" id="UP000683000">
    <property type="component" value="Unassembled WGS sequence"/>
</dbReference>
<name>A0A8I3A6Q7_9AGAM</name>
<gene>
    <name evidence="2" type="ORF">JVT61DRAFT_9101</name>
</gene>
<feature type="compositionally biased region" description="Low complexity" evidence="1">
    <location>
        <begin position="9"/>
        <end position="43"/>
    </location>
</feature>
<feature type="region of interest" description="Disordered" evidence="1">
    <location>
        <begin position="1"/>
        <end position="46"/>
    </location>
</feature>
<accession>A0A8I3A6Q7</accession>
<sequence length="975" mass="110295">MDWTTMNILSSSVQPSSLSLSPSQSPSRSPSRSPSQSSSRSPSILPWKDNPHDLSFVLSSDQVAQLERPSNFGFNVNTSDYCKQVLNIDLEKVPGRTRRWSGLSGPIAAKQDDTAPPAPNHLLKDPDLASVGCAYLPDYNIIVCLNVDKDGKPCRAGIPLAELLTHCYCAHSIPFCKRGYSKQQGSVTPIQKDFIYRILSRYPDIIATLHELRDLRPRADQKGPIAHILGPIDGAACTRCDFSIWIPKSDSKSKTDPLRTHWAMHVNSSPGVSHARRGRDLLLEGFFKRCSIQSFDHKRGVWMRVLSGQATSHSGPRKTFDQLLASSNQRLQVSVIADRTPLLPFFQQNRAYNLVSPLSAAEISRLIALPAQRGPDSHLYKLKKIVISRFRKLCEAIPKASGLIRELLVMPRPGEKQMIDRFNCPIRQSTISAYALEEVRLLCFILRCVQKKWFSVEGSLRASQLEGYPHIELTQDQHKISKKLFQIIEAPDTPSSTLESIVDAILKSIYMPSNTLSMLENPFINPSAVYTVFRSLRQQGGFDEPKTLTVYYARIQFGIRLTVMHTIQEEYQATKDLLPPEGDDNHELYDQFMSKMRDLINRWATEDHISPLSFVLECMRAMSRIARRAPSRCTVMWDLEDKQITVLNHSVVINQYFKAVQKSLFNLARKVSQDILFGIEFPDESLNLPSAEEETHDTDTIGFGLFSLPIDNSDGTPSPAAYFLEELTKRGEICHRDGDQIIWNHQKLHQWLLDLSSAWSEMFTLMHLLALPARGSEMTIWQHSNSSISSRHLFFSKSLQTLITQSNYNKTSAITGLYKHILRPIPFPLATILTKLLRIIRPVETFAFTSQVTERDRQAIREVYGTYIFISNTKVWDSCKLSAALKAWFIRELQVPFGLSLHRHFAQALQRKFLTDKNKNMIEKVANQGFGHGQEVAGLNYAREGGDLNIDATARQMMERVGAGWIQMHGIQVSS</sequence>
<organism evidence="2 3">
    <name type="scientific">Boletus reticuloceps</name>
    <dbReference type="NCBI Taxonomy" id="495285"/>
    <lineage>
        <taxon>Eukaryota</taxon>
        <taxon>Fungi</taxon>
        <taxon>Dikarya</taxon>
        <taxon>Basidiomycota</taxon>
        <taxon>Agaricomycotina</taxon>
        <taxon>Agaricomycetes</taxon>
        <taxon>Agaricomycetidae</taxon>
        <taxon>Boletales</taxon>
        <taxon>Boletineae</taxon>
        <taxon>Boletaceae</taxon>
        <taxon>Boletoideae</taxon>
        <taxon>Boletus</taxon>
    </lineage>
</organism>
<comment type="caution">
    <text evidence="2">The sequence shown here is derived from an EMBL/GenBank/DDBJ whole genome shotgun (WGS) entry which is preliminary data.</text>
</comment>
<evidence type="ECO:0000313" key="2">
    <source>
        <dbReference type="EMBL" id="KAG6371750.1"/>
    </source>
</evidence>
<reference evidence="2" key="1">
    <citation type="submission" date="2021-03" db="EMBL/GenBank/DDBJ databases">
        <title>Evolutionary innovations through gain and loss of genes in the ectomycorrhizal Boletales.</title>
        <authorList>
            <person name="Wu G."/>
            <person name="Miyauchi S."/>
            <person name="Morin E."/>
            <person name="Yang Z.-L."/>
            <person name="Xu J."/>
            <person name="Martin F.M."/>
        </authorList>
    </citation>
    <scope>NUCLEOTIDE SEQUENCE</scope>
    <source>
        <strain evidence="2">BR01</strain>
    </source>
</reference>
<dbReference type="OrthoDB" id="2690684at2759"/>
<evidence type="ECO:0000256" key="1">
    <source>
        <dbReference type="SAM" id="MobiDB-lite"/>
    </source>
</evidence>
<protein>
    <submittedName>
        <fullName evidence="2">Uncharacterized protein</fullName>
    </submittedName>
</protein>
<keyword evidence="3" id="KW-1185">Reference proteome</keyword>